<keyword evidence="7" id="KW-1185">Reference proteome</keyword>
<keyword evidence="3 5" id="KW-1133">Transmembrane helix</keyword>
<dbReference type="Pfam" id="PF01027">
    <property type="entry name" value="Bax1-I"/>
    <property type="match status" value="1"/>
</dbReference>
<evidence type="ECO:0000256" key="5">
    <source>
        <dbReference type="RuleBase" id="RU004379"/>
    </source>
</evidence>
<evidence type="ECO:0000256" key="1">
    <source>
        <dbReference type="ARBA" id="ARBA00004141"/>
    </source>
</evidence>
<accession>A0AAV5M2K3</accession>
<evidence type="ECO:0000313" key="7">
    <source>
        <dbReference type="Proteomes" id="UP001054252"/>
    </source>
</evidence>
<dbReference type="PANTHER" id="PTHR23291:SF126">
    <property type="entry name" value="BI1-LIKE PROTEIN"/>
    <property type="match status" value="1"/>
</dbReference>
<proteinExistence type="inferred from homology"/>
<evidence type="ECO:0000256" key="3">
    <source>
        <dbReference type="ARBA" id="ARBA00022989"/>
    </source>
</evidence>
<evidence type="ECO:0000313" key="6">
    <source>
        <dbReference type="EMBL" id="GKV43708.1"/>
    </source>
</evidence>
<comment type="caution">
    <text evidence="6">The sequence shown here is derived from an EMBL/GenBank/DDBJ whole genome shotgun (WGS) entry which is preliminary data.</text>
</comment>
<gene>
    <name evidence="6" type="ORF">SLEP1_g50964</name>
</gene>
<feature type="transmembrane region" description="Helical" evidence="5">
    <location>
        <begin position="153"/>
        <end position="171"/>
    </location>
</feature>
<feature type="transmembrane region" description="Helical" evidence="5">
    <location>
        <begin position="61"/>
        <end position="81"/>
    </location>
</feature>
<feature type="transmembrane region" description="Helical" evidence="5">
    <location>
        <begin position="177"/>
        <end position="197"/>
    </location>
</feature>
<keyword evidence="2 5" id="KW-0812">Transmembrane</keyword>
<name>A0AAV5M2K3_9ROSI</name>
<evidence type="ECO:0000256" key="4">
    <source>
        <dbReference type="ARBA" id="ARBA00023136"/>
    </source>
</evidence>
<reference evidence="6 7" key="1">
    <citation type="journal article" date="2021" name="Commun. Biol.">
        <title>The genome of Shorea leprosula (Dipterocarpaceae) highlights the ecological relevance of drought in aseasonal tropical rainforests.</title>
        <authorList>
            <person name="Ng K.K.S."/>
            <person name="Kobayashi M.J."/>
            <person name="Fawcett J.A."/>
            <person name="Hatakeyama M."/>
            <person name="Paape T."/>
            <person name="Ng C.H."/>
            <person name="Ang C.C."/>
            <person name="Tnah L.H."/>
            <person name="Lee C.T."/>
            <person name="Nishiyama T."/>
            <person name="Sese J."/>
            <person name="O'Brien M.J."/>
            <person name="Copetti D."/>
            <person name="Mohd Noor M.I."/>
            <person name="Ong R.C."/>
            <person name="Putra M."/>
            <person name="Sireger I.Z."/>
            <person name="Indrioko S."/>
            <person name="Kosugi Y."/>
            <person name="Izuno A."/>
            <person name="Isagi Y."/>
            <person name="Lee S.L."/>
            <person name="Shimizu K.K."/>
        </authorList>
    </citation>
    <scope>NUCLEOTIDE SEQUENCE [LARGE SCALE GENOMIC DNA]</scope>
    <source>
        <strain evidence="6">214</strain>
    </source>
</reference>
<sequence length="236" mass="26123">MGKGDIETGGALYPTMCESPELRWAFIRKVYTILSVQLLLTAAVAFAVVSLPNIGLYVRHTIPGIVIYILSLVVSLILIFLLHKFHNRHPLNFFLLGLFTISFSFGVGLTCSFYKGTIVFEAIALTSVAVVGLTLYTFWAVKRGHDFSFLGPALFCSILVLLVFSLIQIFIPLGKLSVMIFGYLAATIFCGYIVYDTNELIKRCSYDDYILAAVSLYVDIINLFMAMLTILSGGEP</sequence>
<dbReference type="PANTHER" id="PTHR23291">
    <property type="entry name" value="BAX INHIBITOR-RELATED"/>
    <property type="match status" value="1"/>
</dbReference>
<feature type="transmembrane region" description="Helical" evidence="5">
    <location>
        <begin position="209"/>
        <end position="231"/>
    </location>
</feature>
<comment type="similarity">
    <text evidence="5">Belongs to the BI1 family.</text>
</comment>
<dbReference type="Proteomes" id="UP001054252">
    <property type="component" value="Unassembled WGS sequence"/>
</dbReference>
<feature type="transmembrane region" description="Helical" evidence="5">
    <location>
        <begin position="30"/>
        <end position="49"/>
    </location>
</feature>
<comment type="subcellular location">
    <subcellularLocation>
        <location evidence="1">Membrane</location>
        <topology evidence="1">Multi-pass membrane protein</topology>
    </subcellularLocation>
</comment>
<evidence type="ECO:0000256" key="2">
    <source>
        <dbReference type="ARBA" id="ARBA00022692"/>
    </source>
</evidence>
<feature type="transmembrane region" description="Helical" evidence="5">
    <location>
        <begin position="122"/>
        <end position="141"/>
    </location>
</feature>
<protein>
    <submittedName>
        <fullName evidence="6">Uncharacterized protein</fullName>
    </submittedName>
</protein>
<keyword evidence="4 5" id="KW-0472">Membrane</keyword>
<dbReference type="EMBL" id="BPVZ01000172">
    <property type="protein sequence ID" value="GKV43708.1"/>
    <property type="molecule type" value="Genomic_DNA"/>
</dbReference>
<organism evidence="6 7">
    <name type="scientific">Rubroshorea leprosula</name>
    <dbReference type="NCBI Taxonomy" id="152421"/>
    <lineage>
        <taxon>Eukaryota</taxon>
        <taxon>Viridiplantae</taxon>
        <taxon>Streptophyta</taxon>
        <taxon>Embryophyta</taxon>
        <taxon>Tracheophyta</taxon>
        <taxon>Spermatophyta</taxon>
        <taxon>Magnoliopsida</taxon>
        <taxon>eudicotyledons</taxon>
        <taxon>Gunneridae</taxon>
        <taxon>Pentapetalae</taxon>
        <taxon>rosids</taxon>
        <taxon>malvids</taxon>
        <taxon>Malvales</taxon>
        <taxon>Dipterocarpaceae</taxon>
        <taxon>Rubroshorea</taxon>
    </lineage>
</organism>
<dbReference type="GO" id="GO:0016020">
    <property type="term" value="C:membrane"/>
    <property type="evidence" value="ECO:0007669"/>
    <property type="project" value="UniProtKB-SubCell"/>
</dbReference>
<dbReference type="InterPro" id="IPR006214">
    <property type="entry name" value="Bax_inhibitor_1-related"/>
</dbReference>
<feature type="transmembrane region" description="Helical" evidence="5">
    <location>
        <begin position="93"/>
        <end position="116"/>
    </location>
</feature>
<dbReference type="AlphaFoldDB" id="A0AAV5M2K3"/>